<keyword evidence="6 7" id="KW-0472">Membrane</keyword>
<evidence type="ECO:0000256" key="4">
    <source>
        <dbReference type="ARBA" id="ARBA00022692"/>
    </source>
</evidence>
<proteinExistence type="predicted"/>
<feature type="transmembrane region" description="Helical" evidence="7">
    <location>
        <begin position="496"/>
        <end position="518"/>
    </location>
</feature>
<evidence type="ECO:0000256" key="1">
    <source>
        <dbReference type="ARBA" id="ARBA00004141"/>
    </source>
</evidence>
<dbReference type="CDD" id="cd06421">
    <property type="entry name" value="CESA_CelA_like"/>
    <property type="match status" value="1"/>
</dbReference>
<dbReference type="Gene3D" id="3.90.550.10">
    <property type="entry name" value="Spore Coat Polysaccharide Biosynthesis Protein SpsA, Chain A"/>
    <property type="match status" value="1"/>
</dbReference>
<keyword evidence="2" id="KW-0328">Glycosyltransferase</keyword>
<evidence type="ECO:0000313" key="9">
    <source>
        <dbReference type="EMBL" id="QJY49510.1"/>
    </source>
</evidence>
<sequence length="544" mass="60157">MDDWAGVSLGHAPATDDGLWHGRPRPEDERYLSEPVVVPKVQRSTRAVMGLLLVAAIVYGGFVLAPWRHGDWVPYVALVVAEAILLGNAVAMWWTGLFGDDELWESPEVHAFRHDLISGVSTPTVDVIITVYGEPLDVITRTVRAARDMRLAHNVYVCDDGRSDAIRDLCTHLGVGYLRRDDRRGVKAGNANRALARTHGDYVAIFDADHAAHPDFLVVALPHLARPEVAFVQCSQAYRTDNGNFIEIAAAQSQQVFYEVICPGKNRFNAAFHVGTNAVFRRTALDDVNGFYEDTHSEDIWTSIRLHQRGWTSVYLPHILARGLSPDTLDSHFRQQFRWASGSFEILLRSNPLQAAGLSPGQRLQYFTPPLHFLQGFSNLWFLLLPPLFLLFGITPLETDSSTWLTLFLPFWILTQAVLWMQSGGLRLRPVVLSVASAPVHVRAFFAVLFRRKPVWRSTRAAGAIPSVVEVTLPQIVLLAINVAGIVVGVSTIENVTGTAICVALSLIHVLILSRVIAQAVADRWRARRRPAPAAAPRPAGVAA</sequence>
<feature type="domain" description="Glycosyltransferase 2-like" evidence="8">
    <location>
        <begin position="202"/>
        <end position="411"/>
    </location>
</feature>
<name>A0A6M6JQG8_9PSEU</name>
<evidence type="ECO:0000256" key="6">
    <source>
        <dbReference type="ARBA" id="ARBA00023136"/>
    </source>
</evidence>
<feature type="transmembrane region" description="Helical" evidence="7">
    <location>
        <begin position="404"/>
        <end position="422"/>
    </location>
</feature>
<accession>A0A6M6JQG8</accession>
<feature type="transmembrane region" description="Helical" evidence="7">
    <location>
        <begin position="471"/>
        <end position="490"/>
    </location>
</feature>
<dbReference type="GO" id="GO:0035438">
    <property type="term" value="F:cyclic-di-GMP binding"/>
    <property type="evidence" value="ECO:0007669"/>
    <property type="project" value="InterPro"/>
</dbReference>
<gene>
    <name evidence="9" type="ORF">HOP40_30235</name>
</gene>
<dbReference type="AlphaFoldDB" id="A0A6M6JQG8"/>
<dbReference type="SUPFAM" id="SSF53448">
    <property type="entry name" value="Nucleotide-diphospho-sugar transferases"/>
    <property type="match status" value="1"/>
</dbReference>
<feature type="transmembrane region" description="Helical" evidence="7">
    <location>
        <begin position="373"/>
        <end position="392"/>
    </location>
</feature>
<keyword evidence="4 7" id="KW-0812">Transmembrane</keyword>
<dbReference type="InterPro" id="IPR001173">
    <property type="entry name" value="Glyco_trans_2-like"/>
</dbReference>
<organism evidence="9 10">
    <name type="scientific">Pseudonocardia broussonetiae</name>
    <dbReference type="NCBI Taxonomy" id="2736640"/>
    <lineage>
        <taxon>Bacteria</taxon>
        <taxon>Bacillati</taxon>
        <taxon>Actinomycetota</taxon>
        <taxon>Actinomycetes</taxon>
        <taxon>Pseudonocardiales</taxon>
        <taxon>Pseudonocardiaceae</taxon>
        <taxon>Pseudonocardia</taxon>
    </lineage>
</organism>
<dbReference type="Proteomes" id="UP000505377">
    <property type="component" value="Chromosome"/>
</dbReference>
<dbReference type="PRINTS" id="PR01439">
    <property type="entry name" value="CELLSNTHASEA"/>
</dbReference>
<dbReference type="KEGG" id="pbro:HOP40_30235"/>
<dbReference type="EMBL" id="CP053564">
    <property type="protein sequence ID" value="QJY49510.1"/>
    <property type="molecule type" value="Genomic_DNA"/>
</dbReference>
<dbReference type="GO" id="GO:0016759">
    <property type="term" value="F:cellulose synthase activity"/>
    <property type="evidence" value="ECO:0007669"/>
    <property type="project" value="InterPro"/>
</dbReference>
<dbReference type="PANTHER" id="PTHR43867:SF2">
    <property type="entry name" value="CELLULOSE SYNTHASE CATALYTIC SUBUNIT A [UDP-FORMING]"/>
    <property type="match status" value="1"/>
</dbReference>
<dbReference type="GO" id="GO:0006011">
    <property type="term" value="P:UDP-alpha-D-glucose metabolic process"/>
    <property type="evidence" value="ECO:0007669"/>
    <property type="project" value="InterPro"/>
</dbReference>
<protein>
    <submittedName>
        <fullName evidence="9">Glycosyltransferase</fullName>
    </submittedName>
</protein>
<feature type="transmembrane region" description="Helical" evidence="7">
    <location>
        <begin position="72"/>
        <end position="94"/>
    </location>
</feature>
<keyword evidence="10" id="KW-1185">Reference proteome</keyword>
<feature type="transmembrane region" description="Helical" evidence="7">
    <location>
        <begin position="428"/>
        <end position="450"/>
    </location>
</feature>
<dbReference type="InterPro" id="IPR029044">
    <property type="entry name" value="Nucleotide-diphossugar_trans"/>
</dbReference>
<dbReference type="PANTHER" id="PTHR43867">
    <property type="entry name" value="CELLULOSE SYNTHASE CATALYTIC SUBUNIT A [UDP-FORMING]"/>
    <property type="match status" value="1"/>
</dbReference>
<dbReference type="GO" id="GO:0005886">
    <property type="term" value="C:plasma membrane"/>
    <property type="evidence" value="ECO:0007669"/>
    <property type="project" value="TreeGrafter"/>
</dbReference>
<dbReference type="Pfam" id="PF13632">
    <property type="entry name" value="Glyco_trans_2_3"/>
    <property type="match status" value="1"/>
</dbReference>
<dbReference type="InterPro" id="IPR050321">
    <property type="entry name" value="Glycosyltr_2/OpgH_subfam"/>
</dbReference>
<evidence type="ECO:0000256" key="5">
    <source>
        <dbReference type="ARBA" id="ARBA00022989"/>
    </source>
</evidence>
<dbReference type="RefSeq" id="WP_172165408.1">
    <property type="nucleotide sequence ID" value="NZ_CP053564.1"/>
</dbReference>
<evidence type="ECO:0000313" key="10">
    <source>
        <dbReference type="Proteomes" id="UP000505377"/>
    </source>
</evidence>
<evidence type="ECO:0000256" key="3">
    <source>
        <dbReference type="ARBA" id="ARBA00022679"/>
    </source>
</evidence>
<keyword evidence="5 7" id="KW-1133">Transmembrane helix</keyword>
<evidence type="ECO:0000259" key="8">
    <source>
        <dbReference type="Pfam" id="PF13632"/>
    </source>
</evidence>
<dbReference type="InterPro" id="IPR003919">
    <property type="entry name" value="Cell_synth_A"/>
</dbReference>
<keyword evidence="3 9" id="KW-0808">Transferase</keyword>
<reference evidence="9 10" key="1">
    <citation type="submission" date="2020-05" db="EMBL/GenBank/DDBJ databases">
        <authorList>
            <person name="Mo P."/>
        </authorList>
    </citation>
    <scope>NUCLEOTIDE SEQUENCE [LARGE SCALE GENOMIC DNA]</scope>
    <source>
        <strain evidence="9 10">Gen01</strain>
    </source>
</reference>
<comment type="subcellular location">
    <subcellularLocation>
        <location evidence="1">Membrane</location>
        <topology evidence="1">Multi-pass membrane protein</topology>
    </subcellularLocation>
</comment>
<evidence type="ECO:0000256" key="2">
    <source>
        <dbReference type="ARBA" id="ARBA00022676"/>
    </source>
</evidence>
<evidence type="ECO:0000256" key="7">
    <source>
        <dbReference type="SAM" id="Phobius"/>
    </source>
</evidence>
<feature type="transmembrane region" description="Helical" evidence="7">
    <location>
        <begin position="47"/>
        <end position="65"/>
    </location>
</feature>